<evidence type="ECO:0000256" key="1">
    <source>
        <dbReference type="SAM" id="MobiDB-lite"/>
    </source>
</evidence>
<gene>
    <name evidence="2" type="primary">FCR1_2</name>
    <name evidence="2" type="ORF">LTR25_011089</name>
</gene>
<name>A0AAV9PPX8_9PEZI</name>
<feature type="region of interest" description="Disordered" evidence="1">
    <location>
        <begin position="76"/>
        <end position="125"/>
    </location>
</feature>
<keyword evidence="3" id="KW-1185">Reference proteome</keyword>
<dbReference type="Proteomes" id="UP001345827">
    <property type="component" value="Unassembled WGS sequence"/>
</dbReference>
<accession>A0AAV9PPX8</accession>
<comment type="caution">
    <text evidence="2">The sequence shown here is derived from an EMBL/GenBank/DDBJ whole genome shotgun (WGS) entry which is preliminary data.</text>
</comment>
<evidence type="ECO:0000313" key="2">
    <source>
        <dbReference type="EMBL" id="KAK5527546.1"/>
    </source>
</evidence>
<reference evidence="2 3" key="1">
    <citation type="submission" date="2023-06" db="EMBL/GenBank/DDBJ databases">
        <title>Black Yeasts Isolated from many extreme environments.</title>
        <authorList>
            <person name="Coleine C."/>
            <person name="Stajich J.E."/>
            <person name="Selbmann L."/>
        </authorList>
    </citation>
    <scope>NUCLEOTIDE SEQUENCE [LARGE SCALE GENOMIC DNA]</scope>
    <source>
        <strain evidence="2 3">CCFEE 5887</strain>
    </source>
</reference>
<sequence length="222" mass="25123">MLERQQVQLVAGLQELYKRWPGATLRETSDGMPLTHDILERLGALRQNSNAKHDTFEDAFSGLQQRLIAEGDDLTQRQPLHDSNPHPDSSAPSTIHEPVAQKPNFTNPFNLEPAGPSTPRKQTPYPEHAQHIHCMEMHIRPHVTNMRSNPSWNNPISALDFSMDFGNQFDSQMMDWPVDGTSFFLNAFRGPKTPAAINPHLTMYDWAGQEDPQQYLNSAMLA</sequence>
<organism evidence="2 3">
    <name type="scientific">Vermiconidia calcicola</name>
    <dbReference type="NCBI Taxonomy" id="1690605"/>
    <lineage>
        <taxon>Eukaryota</taxon>
        <taxon>Fungi</taxon>
        <taxon>Dikarya</taxon>
        <taxon>Ascomycota</taxon>
        <taxon>Pezizomycotina</taxon>
        <taxon>Dothideomycetes</taxon>
        <taxon>Dothideomycetidae</taxon>
        <taxon>Mycosphaerellales</taxon>
        <taxon>Extremaceae</taxon>
        <taxon>Vermiconidia</taxon>
    </lineage>
</organism>
<proteinExistence type="predicted"/>
<protein>
    <submittedName>
        <fullName evidence="2">Fluconazole resistance protein 1</fullName>
    </submittedName>
</protein>
<dbReference type="EMBL" id="JAXLQG010000045">
    <property type="protein sequence ID" value="KAK5527546.1"/>
    <property type="molecule type" value="Genomic_DNA"/>
</dbReference>
<evidence type="ECO:0000313" key="3">
    <source>
        <dbReference type="Proteomes" id="UP001345827"/>
    </source>
</evidence>
<dbReference type="AlphaFoldDB" id="A0AAV9PPX8"/>